<evidence type="ECO:0000313" key="2">
    <source>
        <dbReference type="EMBL" id="MEC7051329.1"/>
    </source>
</evidence>
<comment type="caution">
    <text evidence="2">The sequence shown here is derived from an EMBL/GenBank/DDBJ whole genome shotgun (WGS) entry which is preliminary data.</text>
</comment>
<evidence type="ECO:0000313" key="3">
    <source>
        <dbReference type="Proteomes" id="UP001353952"/>
    </source>
</evidence>
<proteinExistence type="predicted"/>
<protein>
    <recommendedName>
        <fullName evidence="4">MmpS family membrane protein</fullName>
    </recommendedName>
</protein>
<organism evidence="2 3">
    <name type="scientific">Streptomyces violaceochromogenes</name>
    <dbReference type="NCBI Taxonomy" id="67377"/>
    <lineage>
        <taxon>Bacteria</taxon>
        <taxon>Bacillati</taxon>
        <taxon>Actinomycetota</taxon>
        <taxon>Actinomycetes</taxon>
        <taxon>Kitasatosporales</taxon>
        <taxon>Streptomycetaceae</taxon>
        <taxon>Streptomyces</taxon>
    </lineage>
</organism>
<feature type="compositionally biased region" description="Basic and acidic residues" evidence="1">
    <location>
        <begin position="21"/>
        <end position="30"/>
    </location>
</feature>
<dbReference type="Proteomes" id="UP001353952">
    <property type="component" value="Unassembled WGS sequence"/>
</dbReference>
<sequence length="143" mass="14923">MAITALIATTGLMAACGSSGDVDKPERADKGSSAASSKPTSKGEGRTYEVTFEVGGKGKSTVAYNLDTNHFEQVTLPWKKSDKITLNRTERKVGITLSVVPGPMILSNGQAAAAPCSIFVDGKKVTSDPGGAEGKHMCEYALR</sequence>
<accession>A0ABU6LPN8</accession>
<gene>
    <name evidence="2" type="ORF">RFN57_03260</name>
</gene>
<dbReference type="Gene3D" id="2.60.40.2880">
    <property type="entry name" value="MmpS1-5, C-terminal soluble domain"/>
    <property type="match status" value="1"/>
</dbReference>
<keyword evidence="3" id="KW-1185">Reference proteome</keyword>
<evidence type="ECO:0000256" key="1">
    <source>
        <dbReference type="SAM" id="MobiDB-lite"/>
    </source>
</evidence>
<dbReference type="RefSeq" id="WP_327785325.1">
    <property type="nucleotide sequence ID" value="NZ_JAYXNZ010000002.1"/>
</dbReference>
<dbReference type="EMBL" id="JAYXNZ010000002">
    <property type="protein sequence ID" value="MEC7051329.1"/>
    <property type="molecule type" value="Genomic_DNA"/>
</dbReference>
<evidence type="ECO:0008006" key="4">
    <source>
        <dbReference type="Google" id="ProtNLM"/>
    </source>
</evidence>
<name>A0ABU6LPN8_9ACTN</name>
<reference evidence="2 3" key="1">
    <citation type="submission" date="2024-01" db="EMBL/GenBank/DDBJ databases">
        <title>Genome analysis.</title>
        <authorList>
            <person name="Zhang K."/>
        </authorList>
    </citation>
    <scope>NUCLEOTIDE SEQUENCE [LARGE SCALE GENOMIC DNA]</scope>
    <source>
        <strain evidence="2 3">CGMCC 4.1753</strain>
    </source>
</reference>
<dbReference type="InterPro" id="IPR038468">
    <property type="entry name" value="MmpS_C"/>
</dbReference>
<feature type="region of interest" description="Disordered" evidence="1">
    <location>
        <begin position="18"/>
        <end position="48"/>
    </location>
</feature>